<evidence type="ECO:0000313" key="3">
    <source>
        <dbReference type="EMBL" id="CAD5121362.1"/>
    </source>
</evidence>
<gene>
    <name evidence="3" type="ORF">DGYR_LOCUS9325</name>
</gene>
<dbReference type="Gene3D" id="1.10.490.10">
    <property type="entry name" value="Globins"/>
    <property type="match status" value="1"/>
</dbReference>
<comment type="caution">
    <text evidence="3">The sequence shown here is derived from an EMBL/GenBank/DDBJ whole genome shotgun (WGS) entry which is preliminary data.</text>
</comment>
<dbReference type="InterPro" id="IPR012292">
    <property type="entry name" value="Globin/Proto"/>
</dbReference>
<keyword evidence="4" id="KW-1185">Reference proteome</keyword>
<reference evidence="3 4" key="1">
    <citation type="submission" date="2020-08" db="EMBL/GenBank/DDBJ databases">
        <authorList>
            <person name="Hejnol A."/>
        </authorList>
    </citation>
    <scope>NUCLEOTIDE SEQUENCE [LARGE SCALE GENOMIC DNA]</scope>
</reference>
<protein>
    <submittedName>
        <fullName evidence="3">DgyrCDS9885</fullName>
    </submittedName>
</protein>
<dbReference type="InterPro" id="IPR000971">
    <property type="entry name" value="Globin"/>
</dbReference>
<sequence>MGTVEKFLARINNEERLRSLLHDLGRRHASYNAEAKFIPMMGNAFITAIKPYLEEHWNEDVDRAWHSLFSLLSYYMTEGMIEGSS</sequence>
<dbReference type="PROSITE" id="PS01033">
    <property type="entry name" value="GLOBIN"/>
    <property type="match status" value="1"/>
</dbReference>
<organism evidence="3 4">
    <name type="scientific">Dimorphilus gyrociliatus</name>
    <dbReference type="NCBI Taxonomy" id="2664684"/>
    <lineage>
        <taxon>Eukaryota</taxon>
        <taxon>Metazoa</taxon>
        <taxon>Spiralia</taxon>
        <taxon>Lophotrochozoa</taxon>
        <taxon>Annelida</taxon>
        <taxon>Polychaeta</taxon>
        <taxon>Polychaeta incertae sedis</taxon>
        <taxon>Dinophilidae</taxon>
        <taxon>Dimorphilus</taxon>
    </lineage>
</organism>
<accession>A0A7I8W0J3</accession>
<feature type="domain" description="Globin" evidence="2">
    <location>
        <begin position="1"/>
        <end position="81"/>
    </location>
</feature>
<keyword evidence="1" id="KW-0813">Transport</keyword>
<name>A0A7I8W0J3_9ANNE</name>
<keyword evidence="1" id="KW-0561">Oxygen transport</keyword>
<dbReference type="EMBL" id="CAJFCJ010000014">
    <property type="protein sequence ID" value="CAD5121362.1"/>
    <property type="molecule type" value="Genomic_DNA"/>
</dbReference>
<dbReference type="OrthoDB" id="436496at2759"/>
<evidence type="ECO:0000313" key="4">
    <source>
        <dbReference type="Proteomes" id="UP000549394"/>
    </source>
</evidence>
<keyword evidence="1" id="KW-0408">Iron</keyword>
<evidence type="ECO:0000259" key="2">
    <source>
        <dbReference type="PROSITE" id="PS01033"/>
    </source>
</evidence>
<dbReference type="AlphaFoldDB" id="A0A7I8W0J3"/>
<dbReference type="Pfam" id="PF00042">
    <property type="entry name" value="Globin"/>
    <property type="match status" value="1"/>
</dbReference>
<dbReference type="GO" id="GO:0005344">
    <property type="term" value="F:oxygen carrier activity"/>
    <property type="evidence" value="ECO:0007669"/>
    <property type="project" value="UniProtKB-KW"/>
</dbReference>
<dbReference type="GO" id="GO:0019825">
    <property type="term" value="F:oxygen binding"/>
    <property type="evidence" value="ECO:0007669"/>
    <property type="project" value="InterPro"/>
</dbReference>
<dbReference type="Proteomes" id="UP000549394">
    <property type="component" value="Unassembled WGS sequence"/>
</dbReference>
<evidence type="ECO:0000256" key="1">
    <source>
        <dbReference type="RuleBase" id="RU000356"/>
    </source>
</evidence>
<dbReference type="SUPFAM" id="SSF46458">
    <property type="entry name" value="Globin-like"/>
    <property type="match status" value="1"/>
</dbReference>
<keyword evidence="1" id="KW-0349">Heme</keyword>
<comment type="similarity">
    <text evidence="1">Belongs to the globin family.</text>
</comment>
<keyword evidence="1" id="KW-0479">Metal-binding</keyword>
<dbReference type="InterPro" id="IPR009050">
    <property type="entry name" value="Globin-like_sf"/>
</dbReference>
<proteinExistence type="inferred from homology"/>
<dbReference type="GO" id="GO:0020037">
    <property type="term" value="F:heme binding"/>
    <property type="evidence" value="ECO:0007669"/>
    <property type="project" value="InterPro"/>
</dbReference>